<evidence type="ECO:0000256" key="1">
    <source>
        <dbReference type="SAM" id="SignalP"/>
    </source>
</evidence>
<name>A0A5C5ZJS5_9BACT</name>
<feature type="chain" id="PRO_5022932505" description="PEP-CTERM protein-sorting domain-containing protein" evidence="1">
    <location>
        <begin position="26"/>
        <end position="311"/>
    </location>
</feature>
<accession>A0A5C5ZJS5</accession>
<dbReference type="Proteomes" id="UP000315440">
    <property type="component" value="Unassembled WGS sequence"/>
</dbReference>
<protein>
    <recommendedName>
        <fullName evidence="4">PEP-CTERM protein-sorting domain-containing protein</fullName>
    </recommendedName>
</protein>
<dbReference type="RefSeq" id="WP_146401316.1">
    <property type="nucleotide sequence ID" value="NZ_SJPQ01000003.1"/>
</dbReference>
<evidence type="ECO:0000313" key="3">
    <source>
        <dbReference type="Proteomes" id="UP000315440"/>
    </source>
</evidence>
<dbReference type="OrthoDB" id="835246at2"/>
<evidence type="ECO:0008006" key="4">
    <source>
        <dbReference type="Google" id="ProtNLM"/>
    </source>
</evidence>
<dbReference type="AlphaFoldDB" id="A0A5C5ZJS5"/>
<comment type="caution">
    <text evidence="2">The sequence shown here is derived from an EMBL/GenBank/DDBJ whole genome shotgun (WGS) entry which is preliminary data.</text>
</comment>
<dbReference type="EMBL" id="SJPQ01000003">
    <property type="protein sequence ID" value="TWT87297.1"/>
    <property type="molecule type" value="Genomic_DNA"/>
</dbReference>
<organism evidence="2 3">
    <name type="scientific">Pseudobythopirellula maris</name>
    <dbReference type="NCBI Taxonomy" id="2527991"/>
    <lineage>
        <taxon>Bacteria</taxon>
        <taxon>Pseudomonadati</taxon>
        <taxon>Planctomycetota</taxon>
        <taxon>Planctomycetia</taxon>
        <taxon>Pirellulales</taxon>
        <taxon>Lacipirellulaceae</taxon>
        <taxon>Pseudobythopirellula</taxon>
    </lineage>
</organism>
<evidence type="ECO:0000313" key="2">
    <source>
        <dbReference type="EMBL" id="TWT87297.1"/>
    </source>
</evidence>
<keyword evidence="3" id="KW-1185">Reference proteome</keyword>
<feature type="signal peptide" evidence="1">
    <location>
        <begin position="1"/>
        <end position="25"/>
    </location>
</feature>
<sequence length="311" mass="33751" precursor="true">MVRPTVARCLAYAAFALVLAPAADARAQLPAATGRQIALSQPAWKLFVPDDYQDRGGVADLLVHFHGDPQTVWNNAAYARLNAVVLTVNYSGLSSAYTGPFTNRRLFGSLLGESLNKLRALDDFSDNLEWDRVGVSSFSAGYGAVREILKQSGYRDQIDGVLAADSLYASTASDGTPLDSQMADYKTYATLAQQGAKTLLFSHSRVLTHTYENTAETGDELLAHLGVAASPVDRDGLGDLRFYREAQSGGFRLWGAEGADGDAHLAHLRYMGEFLRELPLAKVPEPSALMLALPGLAMAAMRRRRRIAEVR</sequence>
<gene>
    <name evidence="2" type="ORF">Mal64_28350</name>
</gene>
<keyword evidence="1" id="KW-0732">Signal</keyword>
<reference evidence="2 3" key="1">
    <citation type="submission" date="2019-02" db="EMBL/GenBank/DDBJ databases">
        <title>Deep-cultivation of Planctomycetes and their phenomic and genomic characterization uncovers novel biology.</title>
        <authorList>
            <person name="Wiegand S."/>
            <person name="Jogler M."/>
            <person name="Boedeker C."/>
            <person name="Pinto D."/>
            <person name="Vollmers J."/>
            <person name="Rivas-Marin E."/>
            <person name="Kohn T."/>
            <person name="Peeters S.H."/>
            <person name="Heuer A."/>
            <person name="Rast P."/>
            <person name="Oberbeckmann S."/>
            <person name="Bunk B."/>
            <person name="Jeske O."/>
            <person name="Meyerdierks A."/>
            <person name="Storesund J.E."/>
            <person name="Kallscheuer N."/>
            <person name="Luecker S."/>
            <person name="Lage O.M."/>
            <person name="Pohl T."/>
            <person name="Merkel B.J."/>
            <person name="Hornburger P."/>
            <person name="Mueller R.-W."/>
            <person name="Bruemmer F."/>
            <person name="Labrenz M."/>
            <person name="Spormann A.M."/>
            <person name="Op Den Camp H."/>
            <person name="Overmann J."/>
            <person name="Amann R."/>
            <person name="Jetten M.S.M."/>
            <person name="Mascher T."/>
            <person name="Medema M.H."/>
            <person name="Devos D.P."/>
            <person name="Kaster A.-K."/>
            <person name="Ovreas L."/>
            <person name="Rohde M."/>
            <person name="Galperin M.Y."/>
            <person name="Jogler C."/>
        </authorList>
    </citation>
    <scope>NUCLEOTIDE SEQUENCE [LARGE SCALE GENOMIC DNA]</scope>
    <source>
        <strain evidence="2 3">Mal64</strain>
    </source>
</reference>
<proteinExistence type="predicted"/>